<protein>
    <submittedName>
        <fullName evidence="3">Uncharacterized protein</fullName>
    </submittedName>
</protein>
<dbReference type="KEGG" id="mtua:CSH63_12800"/>
<evidence type="ECO:0000256" key="1">
    <source>
        <dbReference type="SAM" id="MobiDB-lite"/>
    </source>
</evidence>
<name>A0A386WIW4_9ACTN</name>
<accession>A0A386WIW4</accession>
<keyword evidence="2" id="KW-0812">Transmembrane</keyword>
<sequence>MTAIFNPTGPAVTPLPRPAPPKAATPAPAPAGAVGPVLELPGDAALVPVHRDGRPVGVFVAAGGRVRYRRVVEPDQLVAAATGAFAVAALTAAVAVWSRRRPPSVGTVTMGPGGWVSLRGVPAPRLRPDHRPWWARVLRARRLVVDR</sequence>
<organism evidence="3 4">
    <name type="scientific">Micromonospora tulbaghiae</name>
    <dbReference type="NCBI Taxonomy" id="479978"/>
    <lineage>
        <taxon>Bacteria</taxon>
        <taxon>Bacillati</taxon>
        <taxon>Actinomycetota</taxon>
        <taxon>Actinomycetes</taxon>
        <taxon>Micromonosporales</taxon>
        <taxon>Micromonosporaceae</taxon>
        <taxon>Micromonospora</taxon>
    </lineage>
</organism>
<evidence type="ECO:0000256" key="2">
    <source>
        <dbReference type="SAM" id="Phobius"/>
    </source>
</evidence>
<dbReference type="RefSeq" id="WP_120570465.1">
    <property type="nucleotide sequence ID" value="NZ_CP024087.1"/>
</dbReference>
<feature type="transmembrane region" description="Helical" evidence="2">
    <location>
        <begin position="77"/>
        <end position="97"/>
    </location>
</feature>
<evidence type="ECO:0000313" key="3">
    <source>
        <dbReference type="EMBL" id="AYF28305.1"/>
    </source>
</evidence>
<feature type="compositionally biased region" description="Pro residues" evidence="1">
    <location>
        <begin position="13"/>
        <end position="29"/>
    </location>
</feature>
<keyword evidence="2" id="KW-1133">Transmembrane helix</keyword>
<keyword evidence="2" id="KW-0472">Membrane</keyword>
<proteinExistence type="predicted"/>
<dbReference type="AlphaFoldDB" id="A0A386WIW4"/>
<evidence type="ECO:0000313" key="4">
    <source>
        <dbReference type="Proteomes" id="UP000267804"/>
    </source>
</evidence>
<reference evidence="3 4" key="1">
    <citation type="submission" date="2017-10" db="EMBL/GenBank/DDBJ databases">
        <title>Integration of genomic and chemical information greatly accelerates assignment of the full stereostructure of myelolactone, a potent inhibitor of myeloma from a marine-derived Micromonospora.</title>
        <authorList>
            <person name="Kim M.C."/>
            <person name="Machado H."/>
            <person name="Jensen P.R."/>
            <person name="Fenical W."/>
        </authorList>
    </citation>
    <scope>NUCLEOTIDE SEQUENCE [LARGE SCALE GENOMIC DNA]</scope>
    <source>
        <strain evidence="3 4">CNY-010</strain>
    </source>
</reference>
<feature type="region of interest" description="Disordered" evidence="1">
    <location>
        <begin position="1"/>
        <end position="30"/>
    </location>
</feature>
<dbReference type="Proteomes" id="UP000267804">
    <property type="component" value="Chromosome"/>
</dbReference>
<gene>
    <name evidence="3" type="ORF">CSH63_12800</name>
</gene>
<dbReference type="EMBL" id="CP024087">
    <property type="protein sequence ID" value="AYF28305.1"/>
    <property type="molecule type" value="Genomic_DNA"/>
</dbReference>